<proteinExistence type="inferred from homology"/>
<dbReference type="GO" id="GO:0000287">
    <property type="term" value="F:magnesium ion binding"/>
    <property type="evidence" value="ECO:0007669"/>
    <property type="project" value="InterPro"/>
</dbReference>
<dbReference type="Pfam" id="PF01648">
    <property type="entry name" value="ACPS"/>
    <property type="match status" value="1"/>
</dbReference>
<name>A0A059G4F8_9PROT</name>
<accession>A0A059G4F8</accession>
<feature type="domain" description="4'-phosphopantetheinyl transferase" evidence="3">
    <location>
        <begin position="130"/>
        <end position="237"/>
    </location>
</feature>
<evidence type="ECO:0000313" key="5">
    <source>
        <dbReference type="EMBL" id="KDA01435.1"/>
    </source>
</evidence>
<evidence type="ECO:0000259" key="4">
    <source>
        <dbReference type="Pfam" id="PF22624"/>
    </source>
</evidence>
<keyword evidence="2 5" id="KW-0808">Transferase</keyword>
<dbReference type="GO" id="GO:0005829">
    <property type="term" value="C:cytosol"/>
    <property type="evidence" value="ECO:0007669"/>
    <property type="project" value="TreeGrafter"/>
</dbReference>
<evidence type="ECO:0000256" key="1">
    <source>
        <dbReference type="ARBA" id="ARBA00010990"/>
    </source>
</evidence>
<dbReference type="InterPro" id="IPR050559">
    <property type="entry name" value="P-Pant_transferase_sf"/>
</dbReference>
<dbReference type="eggNOG" id="COG2091">
    <property type="taxonomic scope" value="Bacteria"/>
</dbReference>
<dbReference type="GO" id="GO:0008897">
    <property type="term" value="F:holo-[acyl-carrier-protein] synthase activity"/>
    <property type="evidence" value="ECO:0007669"/>
    <property type="project" value="InterPro"/>
</dbReference>
<dbReference type="Proteomes" id="UP000024942">
    <property type="component" value="Unassembled WGS sequence"/>
</dbReference>
<dbReference type="Gene3D" id="3.90.470.20">
    <property type="entry name" value="4'-phosphopantetheinyl transferase domain"/>
    <property type="match status" value="2"/>
</dbReference>
<organism evidence="5 6">
    <name type="scientific">Hyphomonas oceanitis SCH89</name>
    <dbReference type="NCBI Taxonomy" id="1280953"/>
    <lineage>
        <taxon>Bacteria</taxon>
        <taxon>Pseudomonadati</taxon>
        <taxon>Pseudomonadota</taxon>
        <taxon>Alphaproteobacteria</taxon>
        <taxon>Hyphomonadales</taxon>
        <taxon>Hyphomonadaceae</taxon>
        <taxon>Hyphomonas</taxon>
    </lineage>
</organism>
<gene>
    <name evidence="5" type="ORF">HOC_15567</name>
</gene>
<dbReference type="STRING" id="1280953.HOC_15567"/>
<evidence type="ECO:0000259" key="3">
    <source>
        <dbReference type="Pfam" id="PF01648"/>
    </source>
</evidence>
<comment type="caution">
    <text evidence="5">The sequence shown here is derived from an EMBL/GenBank/DDBJ whole genome shotgun (WGS) entry which is preliminary data.</text>
</comment>
<dbReference type="EMBL" id="ARYL01000028">
    <property type="protein sequence ID" value="KDA01435.1"/>
    <property type="molecule type" value="Genomic_DNA"/>
</dbReference>
<dbReference type="PANTHER" id="PTHR12215:SF10">
    <property type="entry name" value="L-AMINOADIPATE-SEMIALDEHYDE DEHYDROGENASE-PHOSPHOPANTETHEINYL TRANSFERASE"/>
    <property type="match status" value="1"/>
</dbReference>
<dbReference type="AlphaFoldDB" id="A0A059G4F8"/>
<dbReference type="InterPro" id="IPR037143">
    <property type="entry name" value="4-PPantetheinyl_Trfase_dom_sf"/>
</dbReference>
<dbReference type="GO" id="GO:0019878">
    <property type="term" value="P:lysine biosynthetic process via aminoadipic acid"/>
    <property type="evidence" value="ECO:0007669"/>
    <property type="project" value="TreeGrafter"/>
</dbReference>
<dbReference type="InterPro" id="IPR055066">
    <property type="entry name" value="AASDHPPT_N"/>
</dbReference>
<protein>
    <submittedName>
        <fullName evidence="5">Phosphopantetheine--protein transferase</fullName>
    </submittedName>
</protein>
<reference evidence="5 6" key="1">
    <citation type="journal article" date="2014" name="Antonie Van Leeuwenhoek">
        <title>Hyphomonas beringensis sp. nov. and Hyphomonas chukchiensis sp. nov., isolated from surface seawater of the Bering Sea and Chukchi Sea.</title>
        <authorList>
            <person name="Li C."/>
            <person name="Lai Q."/>
            <person name="Li G."/>
            <person name="Dong C."/>
            <person name="Wang J."/>
            <person name="Liao Y."/>
            <person name="Shao Z."/>
        </authorList>
    </citation>
    <scope>NUCLEOTIDE SEQUENCE [LARGE SCALE GENOMIC DNA]</scope>
    <source>
        <strain evidence="5 6">SCH89</strain>
    </source>
</reference>
<dbReference type="PATRIC" id="fig|1280953.3.peg.3125"/>
<evidence type="ECO:0000313" key="6">
    <source>
        <dbReference type="Proteomes" id="UP000024942"/>
    </source>
</evidence>
<feature type="domain" description="4'-phosphopantetheinyl transferase N-terminal" evidence="4">
    <location>
        <begin position="42"/>
        <end position="123"/>
    </location>
</feature>
<dbReference type="Pfam" id="PF22624">
    <property type="entry name" value="AASDHPPT_N"/>
    <property type="match status" value="1"/>
</dbReference>
<keyword evidence="6" id="KW-1185">Reference proteome</keyword>
<sequence length="251" mass="27342">MSQLVESALEAPGDKPSWRPKRDELHLWLFNIARPPLSTEELIDVLSADEVLRAKRFHFADHRSQFIAAHGLMRLILSVCGSGLAKSLAFSVGENDKPSLVATEQTQPLSFNLSHSGCWGLLAIAATGDIGVDIEEIRSLDGMETLAADTFTPSEVAELAKLPVTRRLDGFFACWTRKEALIKADGRGLEISLDSFEVSADPDAPAALLRADGAAKAISKFGIWDLPIIQGYRAAVAAPLALYDFKYYCII</sequence>
<dbReference type="InterPro" id="IPR008278">
    <property type="entry name" value="4-PPantetheinyl_Trfase_dom"/>
</dbReference>
<comment type="similarity">
    <text evidence="1">Belongs to the P-Pant transferase superfamily. Gsp/Sfp/HetI/AcpT family.</text>
</comment>
<dbReference type="SUPFAM" id="SSF56214">
    <property type="entry name" value="4'-phosphopantetheinyl transferase"/>
    <property type="match status" value="2"/>
</dbReference>
<dbReference type="PANTHER" id="PTHR12215">
    <property type="entry name" value="PHOSPHOPANTETHEINE TRANSFERASE"/>
    <property type="match status" value="1"/>
</dbReference>
<evidence type="ECO:0000256" key="2">
    <source>
        <dbReference type="ARBA" id="ARBA00022679"/>
    </source>
</evidence>